<dbReference type="Pfam" id="PF18088">
    <property type="entry name" value="Glyco_H_20C_C"/>
    <property type="match status" value="1"/>
</dbReference>
<organism evidence="7">
    <name type="scientific">Absidia glauca</name>
    <name type="common">Pin mould</name>
    <dbReference type="NCBI Taxonomy" id="4829"/>
    <lineage>
        <taxon>Eukaryota</taxon>
        <taxon>Fungi</taxon>
        <taxon>Fungi incertae sedis</taxon>
        <taxon>Mucoromycota</taxon>
        <taxon>Mucoromycotina</taxon>
        <taxon>Mucoromycetes</taxon>
        <taxon>Mucorales</taxon>
        <taxon>Cunninghamellaceae</taxon>
        <taxon>Absidia</taxon>
    </lineage>
</organism>
<dbReference type="PANTHER" id="PTHR21040">
    <property type="entry name" value="BCDNA.GH04120"/>
    <property type="match status" value="1"/>
</dbReference>
<evidence type="ECO:0000259" key="5">
    <source>
        <dbReference type="Pfam" id="PF00728"/>
    </source>
</evidence>
<evidence type="ECO:0000256" key="3">
    <source>
        <dbReference type="ARBA" id="ARBA00012663"/>
    </source>
</evidence>
<feature type="domain" description="Glycoside Hydrolase 20C C-terminal" evidence="6">
    <location>
        <begin position="490"/>
        <end position="673"/>
    </location>
</feature>
<feature type="domain" description="Glycoside hydrolase family 20 catalytic" evidence="5">
    <location>
        <begin position="151"/>
        <end position="338"/>
    </location>
</feature>
<accession>A0A168SBF3</accession>
<evidence type="ECO:0000256" key="1">
    <source>
        <dbReference type="ARBA" id="ARBA00001231"/>
    </source>
</evidence>
<dbReference type="OMA" id="AWTWSRF"/>
<name>A0A168SBF3_ABSGL</name>
<keyword evidence="4" id="KW-0378">Hydrolase</keyword>
<dbReference type="Proteomes" id="UP000078561">
    <property type="component" value="Unassembled WGS sequence"/>
</dbReference>
<evidence type="ECO:0000313" key="8">
    <source>
        <dbReference type="Proteomes" id="UP000078561"/>
    </source>
</evidence>
<dbReference type="GO" id="GO:0004563">
    <property type="term" value="F:beta-N-acetylhexosaminidase activity"/>
    <property type="evidence" value="ECO:0007669"/>
    <property type="project" value="UniProtKB-EC"/>
</dbReference>
<dbReference type="InterPro" id="IPR041063">
    <property type="entry name" value="Glyco_H_20C_C"/>
</dbReference>
<dbReference type="InParanoid" id="A0A168SBF3"/>
<gene>
    <name evidence="7" type="primary">ABSGL_13852.1 scaffold 14339</name>
</gene>
<dbReference type="AlphaFoldDB" id="A0A168SBF3"/>
<protein>
    <recommendedName>
        <fullName evidence="3">beta-N-acetylhexosaminidase</fullName>
        <ecNumber evidence="3">3.2.1.52</ecNumber>
    </recommendedName>
</protein>
<keyword evidence="8" id="KW-1185">Reference proteome</keyword>
<reference evidence="7" key="1">
    <citation type="submission" date="2016-04" db="EMBL/GenBank/DDBJ databases">
        <authorList>
            <person name="Evans L.H."/>
            <person name="Alamgir A."/>
            <person name="Owens N."/>
            <person name="Weber N.D."/>
            <person name="Virtaneva K."/>
            <person name="Barbian K."/>
            <person name="Babar A."/>
            <person name="Rosenke K."/>
        </authorList>
    </citation>
    <scope>NUCLEOTIDE SEQUENCE [LARGE SCALE GENOMIC DNA]</scope>
    <source>
        <strain evidence="7">CBS 101.48</strain>
    </source>
</reference>
<dbReference type="Gene3D" id="3.20.20.80">
    <property type="entry name" value="Glycosidases"/>
    <property type="match status" value="1"/>
</dbReference>
<dbReference type="EMBL" id="LT554888">
    <property type="protein sequence ID" value="SAM08190.1"/>
    <property type="molecule type" value="Genomic_DNA"/>
</dbReference>
<dbReference type="InterPro" id="IPR015883">
    <property type="entry name" value="Glyco_hydro_20_cat"/>
</dbReference>
<dbReference type="PANTHER" id="PTHR21040:SF8">
    <property type="entry name" value="BCDNA.GH04120"/>
    <property type="match status" value="1"/>
</dbReference>
<dbReference type="InterPro" id="IPR017853">
    <property type="entry name" value="GH"/>
</dbReference>
<dbReference type="OrthoDB" id="2100085at2759"/>
<sequence>MAEPVEAYDDLMNQDTPTQQQDQPSHPSVLLIIEPGSSPLTLHDGLRKLMEHVPYRNLIYEEAIPQDFSGTKWYTRFQSDPNLRLGQLVVTSQEVSFENERRFETMIRFNRPIEAFRGIGRLLGAIRDPLVFSGERHHLINFTEQAHFDTQGVMIDCSRNGVLKVKSVQQLLCYMAMMGLNMLQLYTEDTYEIEGEPLFGYMRGKYTSRELRRIDDYAYDLGIEVIPCIQTLGHLGQILQWPNYASLRDNSEVLLAGSESTYEFIEKMISAATGPFRSKRIHLGMDEAYGLGEGRYRQLFGYKEPTQIFVHHLQRVMEICSRYGLEPMIWSDMLFCLAAKNNSLQGYYDQGNNPATPELVESMPAGIDLIFWDYYHTGEDVYEQKLQQHRDLGCSQPWLACAAWTWSRFWTALPFTFQTIRASTMAAKNKDTGVKNAFITIWGDEGNECDIFSSLPGIYYYAQLGYCENDDVDLAILKQNFDAICGANFDDWVYASKIDDSPSGNPITPRTHFSANPSKWLLWEDPMLGFLSPQYVDEDMEAHYGQIADHLFTALKESSGATMQIDDRPPHYPLNKRLELPARVALVLSLKCHLRERCAAAYRSQDHGQLYDLATGRLTQLMEAVDDLWQYHRRLWLSMYKPFGWEVLELRYGGLRTRLATMRYQIINYLEKQRDGHKADEDYDDDCGSLAEFNVDLQCLFYGSKTNMLLDYNRVATPSRPG</sequence>
<dbReference type="GO" id="GO:0005975">
    <property type="term" value="P:carbohydrate metabolic process"/>
    <property type="evidence" value="ECO:0007669"/>
    <property type="project" value="InterPro"/>
</dbReference>
<dbReference type="SUPFAM" id="SSF51445">
    <property type="entry name" value="(Trans)glycosidases"/>
    <property type="match status" value="1"/>
</dbReference>
<dbReference type="Pfam" id="PF00728">
    <property type="entry name" value="Glyco_hydro_20"/>
    <property type="match status" value="1"/>
</dbReference>
<comment type="catalytic activity">
    <reaction evidence="1">
        <text>Hydrolysis of terminal non-reducing N-acetyl-D-hexosamine residues in N-acetyl-beta-D-hexosaminides.</text>
        <dbReference type="EC" id="3.2.1.52"/>
    </reaction>
</comment>
<dbReference type="InterPro" id="IPR038901">
    <property type="entry name" value="HEXDC-like"/>
</dbReference>
<dbReference type="CDD" id="cd06565">
    <property type="entry name" value="GH20_GcnA-like"/>
    <property type="match status" value="1"/>
</dbReference>
<proteinExistence type="inferred from homology"/>
<dbReference type="STRING" id="4829.A0A168SBF3"/>
<comment type="similarity">
    <text evidence="2">Belongs to the glycosyl hydrolase 20 family.</text>
</comment>
<evidence type="ECO:0000259" key="6">
    <source>
        <dbReference type="Pfam" id="PF18088"/>
    </source>
</evidence>
<evidence type="ECO:0000313" key="7">
    <source>
        <dbReference type="EMBL" id="SAM08190.1"/>
    </source>
</evidence>
<dbReference type="EC" id="3.2.1.52" evidence="3"/>
<dbReference type="Gene3D" id="1.20.120.670">
    <property type="entry name" value="N-acetyl-b-d-glucoasminidase"/>
    <property type="match status" value="1"/>
</dbReference>
<evidence type="ECO:0000256" key="2">
    <source>
        <dbReference type="ARBA" id="ARBA00006285"/>
    </source>
</evidence>
<evidence type="ECO:0000256" key="4">
    <source>
        <dbReference type="ARBA" id="ARBA00022801"/>
    </source>
</evidence>